<accession>M4V4G9</accession>
<dbReference type="EMBL" id="CP003537">
    <property type="protein sequence ID" value="AGH94227.1"/>
    <property type="molecule type" value="Genomic_DNA"/>
</dbReference>
<evidence type="ECO:0000256" key="1">
    <source>
        <dbReference type="SAM" id="Phobius"/>
    </source>
</evidence>
<feature type="transmembrane region" description="Helical" evidence="1">
    <location>
        <begin position="40"/>
        <end position="59"/>
    </location>
</feature>
<protein>
    <submittedName>
        <fullName evidence="2">Uncharacterized protein</fullName>
    </submittedName>
</protein>
<dbReference type="PATRIC" id="fig|1184267.3.peg.9"/>
<evidence type="ECO:0000313" key="2">
    <source>
        <dbReference type="EMBL" id="AGH94227.1"/>
    </source>
</evidence>
<evidence type="ECO:0000313" key="3">
    <source>
        <dbReference type="Proteomes" id="UP000012040"/>
    </source>
</evidence>
<dbReference type="KEGG" id="bex:A11Q_7"/>
<reference evidence="2 3" key="1">
    <citation type="journal article" date="2013" name="ISME J.">
        <title>By their genes ye shall know them: genomic signatures of predatory bacteria.</title>
        <authorList>
            <person name="Pasternak Z."/>
            <person name="Pietrokovski S."/>
            <person name="Rotem O."/>
            <person name="Gophna U."/>
            <person name="Lurie-Weinberger M.N."/>
            <person name="Jurkevitch E."/>
        </authorList>
    </citation>
    <scope>NUCLEOTIDE SEQUENCE [LARGE SCALE GENOMIC DNA]</scope>
    <source>
        <strain evidence="2 3">JSS</strain>
    </source>
</reference>
<feature type="transmembrane region" description="Helical" evidence="1">
    <location>
        <begin position="7"/>
        <end position="28"/>
    </location>
</feature>
<keyword evidence="3" id="KW-1185">Reference proteome</keyword>
<keyword evidence="1" id="KW-0472">Membrane</keyword>
<dbReference type="HOGENOM" id="CLU_2803790_0_0_7"/>
<gene>
    <name evidence="2" type="ORF">A11Q_7</name>
</gene>
<keyword evidence="1" id="KW-1133">Transmembrane helix</keyword>
<keyword evidence="1" id="KW-0812">Transmembrane</keyword>
<organism evidence="2 3">
    <name type="scientific">Pseudobdellovibrio exovorus JSS</name>
    <dbReference type="NCBI Taxonomy" id="1184267"/>
    <lineage>
        <taxon>Bacteria</taxon>
        <taxon>Pseudomonadati</taxon>
        <taxon>Bdellovibrionota</taxon>
        <taxon>Bdellovibrionia</taxon>
        <taxon>Bdellovibrionales</taxon>
        <taxon>Pseudobdellovibrionaceae</taxon>
        <taxon>Pseudobdellovibrio</taxon>
    </lineage>
</organism>
<dbReference type="STRING" id="1184267.A11Q_7"/>
<name>M4V4G9_9BACT</name>
<dbReference type="RefSeq" id="WP_015468717.1">
    <property type="nucleotide sequence ID" value="NC_020813.1"/>
</dbReference>
<sequence>MKPKKNKYVIFSAIGFELVSLILVAIWAGNYLGERGYGDAAKAFCILAAFLVWFISLIIKLKSIKND</sequence>
<dbReference type="AlphaFoldDB" id="M4V4G9"/>
<proteinExistence type="predicted"/>
<dbReference type="Proteomes" id="UP000012040">
    <property type="component" value="Chromosome"/>
</dbReference>